<evidence type="ECO:0000313" key="2">
    <source>
        <dbReference type="Proteomes" id="UP000567179"/>
    </source>
</evidence>
<proteinExistence type="predicted"/>
<dbReference type="AlphaFoldDB" id="A0A8H5EYB8"/>
<name>A0A8H5EYB8_9AGAR</name>
<reference evidence="1 2" key="1">
    <citation type="journal article" date="2020" name="ISME J.">
        <title>Uncovering the hidden diversity of litter-decomposition mechanisms in mushroom-forming fungi.</title>
        <authorList>
            <person name="Floudas D."/>
            <person name="Bentzer J."/>
            <person name="Ahren D."/>
            <person name="Johansson T."/>
            <person name="Persson P."/>
            <person name="Tunlid A."/>
        </authorList>
    </citation>
    <scope>NUCLEOTIDE SEQUENCE [LARGE SCALE GENOMIC DNA]</scope>
    <source>
        <strain evidence="1 2">CBS 101986</strain>
    </source>
</reference>
<accession>A0A8H5EYB8</accession>
<sequence>MPRNQNEGLWEHPDWKTYKPSPDADELGRKYDDVSAIDAYVVQIQFHELVNRRPELFTGNGFFLRLPDVEDRHVVITAASHLFVKGKRTTNVKLFYRVQNDHGDPTFIECDIDNSVTSTQVQIFNVYSASGTPYPGYAAISIPRTPDESPRGFGFSLKMGLRNSFGEYMYTSSFANVVQPTPLFTDTYVVSNVTRSGTLDSSLSYVSSLEESSSGGPVWLEYKGHPTVIGIHKTDGAACFATLLTMDIFQELFNWLNAGLLRRNIQVQIHPDDLINANYHTGERGIFLSFLSNTGFARVRLDSGSRFDWMLAEVGENERYYVLAMAGQREWVRFDVEAAKYQGVVLSRDLEAPGSLFQNIAGKGQPWVVLVTTTSFVQSKKHIKVQLRMEGARLKAYDSTRESSEVSLVGVDAVESSLPFFRVIMIEAPDTSQDGSSTVILQQFLDGSDDV</sequence>
<comment type="caution">
    <text evidence="1">The sequence shown here is derived from an EMBL/GenBank/DDBJ whole genome shotgun (WGS) entry which is preliminary data.</text>
</comment>
<dbReference type="Proteomes" id="UP000567179">
    <property type="component" value="Unassembled WGS sequence"/>
</dbReference>
<dbReference type="EMBL" id="JAACJJ010000042">
    <property type="protein sequence ID" value="KAF5316737.1"/>
    <property type="molecule type" value="Genomic_DNA"/>
</dbReference>
<protein>
    <submittedName>
        <fullName evidence="1">Uncharacterized protein</fullName>
    </submittedName>
</protein>
<gene>
    <name evidence="1" type="ORF">D9619_006770</name>
</gene>
<evidence type="ECO:0000313" key="1">
    <source>
        <dbReference type="EMBL" id="KAF5316737.1"/>
    </source>
</evidence>
<organism evidence="1 2">
    <name type="scientific">Psilocybe cf. subviscida</name>
    <dbReference type="NCBI Taxonomy" id="2480587"/>
    <lineage>
        <taxon>Eukaryota</taxon>
        <taxon>Fungi</taxon>
        <taxon>Dikarya</taxon>
        <taxon>Basidiomycota</taxon>
        <taxon>Agaricomycotina</taxon>
        <taxon>Agaricomycetes</taxon>
        <taxon>Agaricomycetidae</taxon>
        <taxon>Agaricales</taxon>
        <taxon>Agaricineae</taxon>
        <taxon>Strophariaceae</taxon>
        <taxon>Psilocybe</taxon>
    </lineage>
</organism>
<keyword evidence="2" id="KW-1185">Reference proteome</keyword>